<proteinExistence type="predicted"/>
<accession>A0ABX6A901</accession>
<keyword evidence="3" id="KW-1185">Reference proteome</keyword>
<dbReference type="RefSeq" id="WP_016828141.1">
    <property type="nucleotide sequence ID" value="NZ_CP023700.1"/>
</dbReference>
<name>A0ABX6A901_STRVD</name>
<dbReference type="Proteomes" id="UP000327143">
    <property type="component" value="Chromosome"/>
</dbReference>
<protein>
    <submittedName>
        <fullName evidence="2">Uncharacterized protein</fullName>
    </submittedName>
</protein>
<sequence length="67" mass="7207">MTHDQELEVVAVWHTASAVGRYFEELLADGTVYTWTEPPLGEPTTPARTTPTTTPSATAPPSHARSA</sequence>
<evidence type="ECO:0000313" key="3">
    <source>
        <dbReference type="Proteomes" id="UP000327143"/>
    </source>
</evidence>
<evidence type="ECO:0000256" key="1">
    <source>
        <dbReference type="SAM" id="MobiDB-lite"/>
    </source>
</evidence>
<dbReference type="EMBL" id="CP023700">
    <property type="protein sequence ID" value="QEU83633.1"/>
    <property type="molecule type" value="Genomic_DNA"/>
</dbReference>
<gene>
    <name evidence="2" type="ORF">CP969_02015</name>
</gene>
<feature type="compositionally biased region" description="Low complexity" evidence="1">
    <location>
        <begin position="43"/>
        <end position="67"/>
    </location>
</feature>
<feature type="region of interest" description="Disordered" evidence="1">
    <location>
        <begin position="36"/>
        <end position="67"/>
    </location>
</feature>
<reference evidence="2 3" key="1">
    <citation type="submission" date="2017-09" db="EMBL/GenBank/DDBJ databases">
        <authorList>
            <person name="Lee N."/>
            <person name="Cho B.-K."/>
        </authorList>
    </citation>
    <scope>NUCLEOTIDE SEQUENCE [LARGE SCALE GENOMIC DNA]</scope>
    <source>
        <strain evidence="2 3">ATCC 39115</strain>
    </source>
</reference>
<evidence type="ECO:0000313" key="2">
    <source>
        <dbReference type="EMBL" id="QEU83633.1"/>
    </source>
</evidence>
<organism evidence="2 3">
    <name type="scientific">Streptomyces viridosporus T7A</name>
    <dbReference type="NCBI Taxonomy" id="665577"/>
    <lineage>
        <taxon>Bacteria</taxon>
        <taxon>Bacillati</taxon>
        <taxon>Actinomycetota</taxon>
        <taxon>Actinomycetes</taxon>
        <taxon>Kitasatosporales</taxon>
        <taxon>Streptomycetaceae</taxon>
        <taxon>Streptomyces</taxon>
    </lineage>
</organism>